<evidence type="ECO:0000259" key="3">
    <source>
        <dbReference type="Pfam" id="PF20013"/>
    </source>
</evidence>
<proteinExistence type="predicted"/>
<dbReference type="InterPro" id="IPR045402">
    <property type="entry name" value="GAP1-N2"/>
</dbReference>
<dbReference type="Pfam" id="PF20013">
    <property type="entry name" value="GAP1-N2"/>
    <property type="match status" value="1"/>
</dbReference>
<keyword evidence="6" id="KW-1185">Reference proteome</keyword>
<evidence type="ECO:0000313" key="6">
    <source>
        <dbReference type="Proteomes" id="UP000192775"/>
    </source>
</evidence>
<feature type="transmembrane region" description="Helical" evidence="2">
    <location>
        <begin position="488"/>
        <end position="508"/>
    </location>
</feature>
<protein>
    <submittedName>
        <fullName evidence="5">Uncharacterized protein</fullName>
    </submittedName>
</protein>
<keyword evidence="2" id="KW-0472">Membrane</keyword>
<name>A0A1X9LMR2_9MICO</name>
<dbReference type="KEGG" id="cphy:B5808_15560"/>
<dbReference type="Proteomes" id="UP000192775">
    <property type="component" value="Chromosome"/>
</dbReference>
<accession>A0A1X9LMR2</accession>
<sequence>MAERRGGDSMSAMDATRGSQGYEQLIHTWALRTLEGSGAGIVAATRGWPTSRSSLDPEVASMVDFLPQGSALAIERGAVPPTAVEFGFDRAGHRRLVVKRYAGDDAAGRPGRAIVHALIDPSMTLTARSACRLARSGALARDWAFDAVPDPELDRFDPTRVPASDEATPTSDSRTGALMAIILEALTTRIPVVVQRVSDPLPLLDSVLVLLPSALTRDLTFSTYRADPRDSGALLTFESESFGTPWTSGPQRVIPLDEVVVTGPVARVIDAITAGRVLPDGLDSLASIEAHLALEQAVEAGPGQATIDQIRRVLSSDRGLVWWETPGRAAELIDRLTAGGPAAVRDMAGDLRGTPIGERVAGVAVQEAVNRLSRDPVTAARQAAIARQFAVDPWRTHQAIVGRLSELFEASSLGAAHRAAFPEEFARVVAVGRATSRDGRPAGVESLRSVPAGPSPGSAVSDAVPSGSPSPWDLPRSPSGSGRARRRIAARLGALTLVVLSAVALGIWGPGVATWGALAVTTATAAVVLILGERAR</sequence>
<dbReference type="InterPro" id="IPR045401">
    <property type="entry name" value="GAP1-M"/>
</dbReference>
<evidence type="ECO:0000256" key="2">
    <source>
        <dbReference type="SAM" id="Phobius"/>
    </source>
</evidence>
<evidence type="ECO:0000313" key="5">
    <source>
        <dbReference type="EMBL" id="ARJ06473.1"/>
    </source>
</evidence>
<evidence type="ECO:0000259" key="4">
    <source>
        <dbReference type="Pfam" id="PF20014"/>
    </source>
</evidence>
<dbReference type="EMBL" id="CP020715">
    <property type="protein sequence ID" value="ARJ06473.1"/>
    <property type="molecule type" value="Genomic_DNA"/>
</dbReference>
<dbReference type="AlphaFoldDB" id="A0A1X9LMR2"/>
<gene>
    <name evidence="5" type="ORF">B5808_15560</name>
</gene>
<keyword evidence="2" id="KW-0812">Transmembrane</keyword>
<dbReference type="STRING" id="1619308.B5808_15560"/>
<evidence type="ECO:0000256" key="1">
    <source>
        <dbReference type="SAM" id="MobiDB-lite"/>
    </source>
</evidence>
<feature type="region of interest" description="Disordered" evidence="1">
    <location>
        <begin position="439"/>
        <end position="481"/>
    </location>
</feature>
<feature type="domain" description="GTPase-associated protein 1 middle" evidence="4">
    <location>
        <begin position="174"/>
        <end position="233"/>
    </location>
</feature>
<keyword evidence="2" id="KW-1133">Transmembrane helix</keyword>
<dbReference type="Pfam" id="PF20014">
    <property type="entry name" value="GAP1-M"/>
    <property type="match status" value="1"/>
</dbReference>
<feature type="transmembrane region" description="Helical" evidence="2">
    <location>
        <begin position="514"/>
        <end position="532"/>
    </location>
</feature>
<organism evidence="5 6">
    <name type="scientific">Cnuibacter physcomitrellae</name>
    <dbReference type="NCBI Taxonomy" id="1619308"/>
    <lineage>
        <taxon>Bacteria</taxon>
        <taxon>Bacillati</taxon>
        <taxon>Actinomycetota</taxon>
        <taxon>Actinomycetes</taxon>
        <taxon>Micrococcales</taxon>
        <taxon>Microbacteriaceae</taxon>
        <taxon>Cnuibacter</taxon>
    </lineage>
</organism>
<feature type="domain" description="GTPase-associated protein 1 N-terminal" evidence="3">
    <location>
        <begin position="23"/>
        <end position="144"/>
    </location>
</feature>
<reference evidence="5 6" key="1">
    <citation type="submission" date="2017-04" db="EMBL/GenBank/DDBJ databases">
        <authorList>
            <person name="Afonso C.L."/>
            <person name="Miller P.J."/>
            <person name="Scott M.A."/>
            <person name="Spackman E."/>
            <person name="Goraichik I."/>
            <person name="Dimitrov K.M."/>
            <person name="Suarez D.L."/>
            <person name="Swayne D.E."/>
        </authorList>
    </citation>
    <scope>NUCLEOTIDE SEQUENCE [LARGE SCALE GENOMIC DNA]</scope>
    <source>
        <strain evidence="6">XA(T)</strain>
    </source>
</reference>